<dbReference type="EMBL" id="GEDG01015732">
    <property type="protein sequence ID" value="JAP23199.1"/>
    <property type="molecule type" value="Transcribed_RNA"/>
</dbReference>
<reference evidence="1" key="1">
    <citation type="submission" date="2015-12" db="EMBL/GenBank/DDBJ databases">
        <title>Gene expression during late stages of embryo sac development: a critical building block for successful pollen-pistil interactions.</title>
        <authorList>
            <person name="Liu Y."/>
            <person name="Joly V."/>
            <person name="Sabar M."/>
            <person name="Matton D.P."/>
        </authorList>
    </citation>
    <scope>NUCLEOTIDE SEQUENCE</scope>
</reference>
<proteinExistence type="predicted"/>
<name>A0A0V0HSB6_SOLCH</name>
<sequence>MQVGCIHAFSWNYYIGFLILDKLMSSISTMLLEFCLPLAIYSTRNNADAKFLLDGLTNTQQHRSIKKRKILIPLFFPGFHHTSNQ</sequence>
<evidence type="ECO:0000313" key="1">
    <source>
        <dbReference type="EMBL" id="JAP23199.1"/>
    </source>
</evidence>
<accession>A0A0V0HSB6</accession>
<dbReference type="AlphaFoldDB" id="A0A0V0HSB6"/>
<organism evidence="1">
    <name type="scientific">Solanum chacoense</name>
    <name type="common">Chaco potato</name>
    <dbReference type="NCBI Taxonomy" id="4108"/>
    <lineage>
        <taxon>Eukaryota</taxon>
        <taxon>Viridiplantae</taxon>
        <taxon>Streptophyta</taxon>
        <taxon>Embryophyta</taxon>
        <taxon>Tracheophyta</taxon>
        <taxon>Spermatophyta</taxon>
        <taxon>Magnoliopsida</taxon>
        <taxon>eudicotyledons</taxon>
        <taxon>Gunneridae</taxon>
        <taxon>Pentapetalae</taxon>
        <taxon>asterids</taxon>
        <taxon>lamiids</taxon>
        <taxon>Solanales</taxon>
        <taxon>Solanaceae</taxon>
        <taxon>Solanoideae</taxon>
        <taxon>Solaneae</taxon>
        <taxon>Solanum</taxon>
    </lineage>
</organism>
<protein>
    <submittedName>
        <fullName evidence="1">Putative ovule protein</fullName>
    </submittedName>
</protein>